<reference evidence="11 12" key="1">
    <citation type="submission" date="2024-01" db="EMBL/GenBank/DDBJ databases">
        <title>The genomes of 5 underutilized Papilionoideae crops provide insights into root nodulation and disease resistanc.</title>
        <authorList>
            <person name="Jiang F."/>
        </authorList>
    </citation>
    <scope>NUCLEOTIDE SEQUENCE [LARGE SCALE GENOMIC DNA]</scope>
    <source>
        <strain evidence="11">LVBAO_FW01</strain>
        <tissue evidence="11">Leaves</tissue>
    </source>
</reference>
<evidence type="ECO:0000256" key="10">
    <source>
        <dbReference type="SAM" id="SignalP"/>
    </source>
</evidence>
<evidence type="ECO:0000256" key="7">
    <source>
        <dbReference type="ARBA" id="ARBA00023316"/>
    </source>
</evidence>
<comment type="subcellular location">
    <subcellularLocation>
        <location evidence="1">Secreted</location>
        <location evidence="1">Cell wall</location>
    </subcellularLocation>
</comment>
<feature type="chain" id="PRO_5042894926" description="Polygalacturonase" evidence="10">
    <location>
        <begin position="17"/>
        <end position="401"/>
    </location>
</feature>
<evidence type="ECO:0008006" key="13">
    <source>
        <dbReference type="Google" id="ProtNLM"/>
    </source>
</evidence>
<name>A0AAN9L4R6_CANGL</name>
<protein>
    <recommendedName>
        <fullName evidence="13">Polygalacturonase</fullName>
    </recommendedName>
</protein>
<organism evidence="11 12">
    <name type="scientific">Canavalia gladiata</name>
    <name type="common">Sword bean</name>
    <name type="synonym">Dolichos gladiatus</name>
    <dbReference type="NCBI Taxonomy" id="3824"/>
    <lineage>
        <taxon>Eukaryota</taxon>
        <taxon>Viridiplantae</taxon>
        <taxon>Streptophyta</taxon>
        <taxon>Embryophyta</taxon>
        <taxon>Tracheophyta</taxon>
        <taxon>Spermatophyta</taxon>
        <taxon>Magnoliopsida</taxon>
        <taxon>eudicotyledons</taxon>
        <taxon>Gunneridae</taxon>
        <taxon>Pentapetalae</taxon>
        <taxon>rosids</taxon>
        <taxon>fabids</taxon>
        <taxon>Fabales</taxon>
        <taxon>Fabaceae</taxon>
        <taxon>Papilionoideae</taxon>
        <taxon>50 kb inversion clade</taxon>
        <taxon>NPAAA clade</taxon>
        <taxon>indigoferoid/millettioid clade</taxon>
        <taxon>Phaseoleae</taxon>
        <taxon>Canavalia</taxon>
    </lineage>
</organism>
<dbReference type="GO" id="GO:0071555">
    <property type="term" value="P:cell wall organization"/>
    <property type="evidence" value="ECO:0007669"/>
    <property type="project" value="UniProtKB-KW"/>
</dbReference>
<dbReference type="SMART" id="SM00710">
    <property type="entry name" value="PbH1"/>
    <property type="match status" value="5"/>
</dbReference>
<dbReference type="SUPFAM" id="SSF51126">
    <property type="entry name" value="Pectin lyase-like"/>
    <property type="match status" value="1"/>
</dbReference>
<dbReference type="InterPro" id="IPR006626">
    <property type="entry name" value="PbH1"/>
</dbReference>
<dbReference type="PANTHER" id="PTHR31375">
    <property type="match status" value="1"/>
</dbReference>
<evidence type="ECO:0000256" key="6">
    <source>
        <dbReference type="ARBA" id="ARBA00023295"/>
    </source>
</evidence>
<comment type="similarity">
    <text evidence="2 9">Belongs to the glycosyl hydrolase 28 family.</text>
</comment>
<evidence type="ECO:0000256" key="1">
    <source>
        <dbReference type="ARBA" id="ARBA00004191"/>
    </source>
</evidence>
<sequence length="401" mass="43189">MEGLYVILFIIVIASADMCVGVRLDASPTFNVIDYGAKGDGKTDDSQAFVKAWKDVCGETQDTATLVIPRGRTFMLQPVSFHGPCKPSTINIEFQGTIIAPKSVEVWKISNDNNKIWILFSNINGLVINGRGGGKIDGEGASWWHSNSDISNRPTALQFHQCENLRISTLTHINSPRNHISIDGCKDSTFSNLLIIAPEDSPNTDGIDIAESTNITIHQSTIKTGDDCIAINSGSSFINITNVLCGPGHGISVGSLGRNGAFASVEEIYVRNCTFHGTTNGARIKTWKGGSGYARKITFEDIVLVGVTNPLIINQQYSNLYLETTNELEAVKISDITYLNVNGTSKGEAAILLNCDHEVGCVNIVLNNIRITLEDGHPANASCTNAYGSCSSCNPIVSCLK</sequence>
<keyword evidence="5 9" id="KW-0378">Hydrolase</keyword>
<keyword evidence="12" id="KW-1185">Reference proteome</keyword>
<keyword evidence="4" id="KW-0964">Secreted</keyword>
<dbReference type="PROSITE" id="PS00502">
    <property type="entry name" value="POLYGALACTURONASE"/>
    <property type="match status" value="1"/>
</dbReference>
<evidence type="ECO:0000313" key="11">
    <source>
        <dbReference type="EMBL" id="KAK7329460.1"/>
    </source>
</evidence>
<dbReference type="InterPro" id="IPR012334">
    <property type="entry name" value="Pectin_lyas_fold"/>
</dbReference>
<evidence type="ECO:0000313" key="12">
    <source>
        <dbReference type="Proteomes" id="UP001367508"/>
    </source>
</evidence>
<feature type="signal peptide" evidence="10">
    <location>
        <begin position="1"/>
        <end position="16"/>
    </location>
</feature>
<dbReference type="AlphaFoldDB" id="A0AAN9L4R6"/>
<evidence type="ECO:0000256" key="5">
    <source>
        <dbReference type="ARBA" id="ARBA00022801"/>
    </source>
</evidence>
<evidence type="ECO:0000256" key="9">
    <source>
        <dbReference type="RuleBase" id="RU361169"/>
    </source>
</evidence>
<dbReference type="Proteomes" id="UP001367508">
    <property type="component" value="Unassembled WGS sequence"/>
</dbReference>
<evidence type="ECO:0000256" key="8">
    <source>
        <dbReference type="PROSITE-ProRule" id="PRU10052"/>
    </source>
</evidence>
<dbReference type="InterPro" id="IPR000743">
    <property type="entry name" value="Glyco_hydro_28"/>
</dbReference>
<dbReference type="Gene3D" id="2.160.20.10">
    <property type="entry name" value="Single-stranded right-handed beta-helix, Pectin lyase-like"/>
    <property type="match status" value="1"/>
</dbReference>
<evidence type="ECO:0000256" key="3">
    <source>
        <dbReference type="ARBA" id="ARBA00022512"/>
    </source>
</evidence>
<evidence type="ECO:0000256" key="2">
    <source>
        <dbReference type="ARBA" id="ARBA00008834"/>
    </source>
</evidence>
<proteinExistence type="inferred from homology"/>
<dbReference type="GO" id="GO:0004650">
    <property type="term" value="F:polygalacturonase activity"/>
    <property type="evidence" value="ECO:0007669"/>
    <property type="project" value="InterPro"/>
</dbReference>
<keyword evidence="3" id="KW-0134">Cell wall</keyword>
<gene>
    <name evidence="11" type="ORF">VNO77_23629</name>
</gene>
<dbReference type="Pfam" id="PF00295">
    <property type="entry name" value="Glyco_hydro_28"/>
    <property type="match status" value="1"/>
</dbReference>
<accession>A0AAN9L4R6</accession>
<dbReference type="InterPro" id="IPR011050">
    <property type="entry name" value="Pectin_lyase_fold/virulence"/>
</dbReference>
<dbReference type="EMBL" id="JAYMYQ010000005">
    <property type="protein sequence ID" value="KAK7329460.1"/>
    <property type="molecule type" value="Genomic_DNA"/>
</dbReference>
<dbReference type="GO" id="GO:0005975">
    <property type="term" value="P:carbohydrate metabolic process"/>
    <property type="evidence" value="ECO:0007669"/>
    <property type="project" value="InterPro"/>
</dbReference>
<evidence type="ECO:0000256" key="4">
    <source>
        <dbReference type="ARBA" id="ARBA00022525"/>
    </source>
</evidence>
<keyword evidence="6 9" id="KW-0326">Glycosidase</keyword>
<keyword evidence="10" id="KW-0732">Signal</keyword>
<feature type="active site" evidence="8">
    <location>
        <position position="249"/>
    </location>
</feature>
<keyword evidence="7" id="KW-0961">Cell wall biogenesis/degradation</keyword>
<comment type="caution">
    <text evidence="11">The sequence shown here is derived from an EMBL/GenBank/DDBJ whole genome shotgun (WGS) entry which is preliminary data.</text>
</comment>